<gene>
    <name evidence="6" type="ORF">E1292_48555</name>
</gene>
<name>A0A4R4UG53_9ACTN</name>
<proteinExistence type="inferred from homology"/>
<evidence type="ECO:0000259" key="5">
    <source>
        <dbReference type="Pfam" id="PF00370"/>
    </source>
</evidence>
<keyword evidence="7" id="KW-1185">Reference proteome</keyword>
<evidence type="ECO:0000256" key="1">
    <source>
        <dbReference type="ARBA" id="ARBA00009156"/>
    </source>
</evidence>
<feature type="region of interest" description="Disordered" evidence="4">
    <location>
        <begin position="150"/>
        <end position="189"/>
    </location>
</feature>
<dbReference type="InterPro" id="IPR043129">
    <property type="entry name" value="ATPase_NBD"/>
</dbReference>
<dbReference type="EMBL" id="SMKO01000309">
    <property type="protein sequence ID" value="TDC85749.1"/>
    <property type="molecule type" value="Genomic_DNA"/>
</dbReference>
<dbReference type="PANTHER" id="PTHR10196">
    <property type="entry name" value="SUGAR KINASE"/>
    <property type="match status" value="1"/>
</dbReference>
<evidence type="ECO:0000256" key="3">
    <source>
        <dbReference type="ARBA" id="ARBA00022777"/>
    </source>
</evidence>
<sequence length="189" mass="19381">MTADPLVLGVDQGTSATKAIVVDASGETVARASAPLAQRHPAPGMVEQDGEELWRSVRDAVSACLAGAPPGRVTAVGLSVQRESLILWDRASGAPLSPLVSWQDRRGTDLCARLAASGAAPMVRRISGLPLDPMFSAAKAAWLLDHHGRDGGRTGDRSGSRDGGRVGGWSGGRVGGRVGGWSGGRVGGR</sequence>
<dbReference type="Proteomes" id="UP000295258">
    <property type="component" value="Unassembled WGS sequence"/>
</dbReference>
<keyword evidence="2" id="KW-0808">Transferase</keyword>
<evidence type="ECO:0000256" key="4">
    <source>
        <dbReference type="SAM" id="MobiDB-lite"/>
    </source>
</evidence>
<accession>A0A4R4UG53</accession>
<evidence type="ECO:0000313" key="7">
    <source>
        <dbReference type="Proteomes" id="UP000295258"/>
    </source>
</evidence>
<comment type="similarity">
    <text evidence="1">Belongs to the FGGY kinase family.</text>
</comment>
<dbReference type="Pfam" id="PF00370">
    <property type="entry name" value="FGGY_N"/>
    <property type="match status" value="1"/>
</dbReference>
<dbReference type="RefSeq" id="WP_246090972.1">
    <property type="nucleotide sequence ID" value="NZ_SMKO01000309.1"/>
</dbReference>
<dbReference type="SUPFAM" id="SSF53067">
    <property type="entry name" value="Actin-like ATPase domain"/>
    <property type="match status" value="1"/>
</dbReference>
<comment type="caution">
    <text evidence="6">The sequence shown here is derived from an EMBL/GenBank/DDBJ whole genome shotgun (WGS) entry which is preliminary data.</text>
</comment>
<protein>
    <submittedName>
        <fullName evidence="6">Glycerol kinase</fullName>
    </submittedName>
</protein>
<reference evidence="6 7" key="1">
    <citation type="submission" date="2019-03" db="EMBL/GenBank/DDBJ databases">
        <title>Draft genome sequences of novel Actinobacteria.</title>
        <authorList>
            <person name="Sahin N."/>
            <person name="Ay H."/>
            <person name="Saygin H."/>
        </authorList>
    </citation>
    <scope>NUCLEOTIDE SEQUENCE [LARGE SCALE GENOMIC DNA]</scope>
    <source>
        <strain evidence="6 7">KC310</strain>
    </source>
</reference>
<dbReference type="AlphaFoldDB" id="A0A4R4UG53"/>
<keyword evidence="3 6" id="KW-0418">Kinase</keyword>
<organism evidence="6 7">
    <name type="scientific">Nonomuraea deserti</name>
    <dbReference type="NCBI Taxonomy" id="1848322"/>
    <lineage>
        <taxon>Bacteria</taxon>
        <taxon>Bacillati</taxon>
        <taxon>Actinomycetota</taxon>
        <taxon>Actinomycetes</taxon>
        <taxon>Streptosporangiales</taxon>
        <taxon>Streptosporangiaceae</taxon>
        <taxon>Nonomuraea</taxon>
    </lineage>
</organism>
<feature type="non-terminal residue" evidence="6">
    <location>
        <position position="189"/>
    </location>
</feature>
<dbReference type="GO" id="GO:0005829">
    <property type="term" value="C:cytosol"/>
    <property type="evidence" value="ECO:0007669"/>
    <property type="project" value="TreeGrafter"/>
</dbReference>
<evidence type="ECO:0000256" key="2">
    <source>
        <dbReference type="ARBA" id="ARBA00022679"/>
    </source>
</evidence>
<dbReference type="Gene3D" id="3.30.420.40">
    <property type="match status" value="1"/>
</dbReference>
<feature type="domain" description="Carbohydrate kinase FGGY N-terminal" evidence="5">
    <location>
        <begin position="7"/>
        <end position="147"/>
    </location>
</feature>
<evidence type="ECO:0000313" key="6">
    <source>
        <dbReference type="EMBL" id="TDC85749.1"/>
    </source>
</evidence>
<dbReference type="GO" id="GO:0004370">
    <property type="term" value="F:glycerol kinase activity"/>
    <property type="evidence" value="ECO:0007669"/>
    <property type="project" value="TreeGrafter"/>
</dbReference>
<dbReference type="PANTHER" id="PTHR10196:SF69">
    <property type="entry name" value="GLYCEROL KINASE"/>
    <property type="match status" value="1"/>
</dbReference>
<dbReference type="GO" id="GO:0019563">
    <property type="term" value="P:glycerol catabolic process"/>
    <property type="evidence" value="ECO:0007669"/>
    <property type="project" value="TreeGrafter"/>
</dbReference>
<feature type="compositionally biased region" description="Gly residues" evidence="4">
    <location>
        <begin position="165"/>
        <end position="189"/>
    </location>
</feature>
<feature type="compositionally biased region" description="Basic and acidic residues" evidence="4">
    <location>
        <begin position="150"/>
        <end position="164"/>
    </location>
</feature>
<dbReference type="InterPro" id="IPR018484">
    <property type="entry name" value="FGGY_N"/>
</dbReference>